<dbReference type="GO" id="GO:0005829">
    <property type="term" value="C:cytosol"/>
    <property type="evidence" value="ECO:0007669"/>
    <property type="project" value="UniProtKB-SubCell"/>
</dbReference>
<evidence type="ECO:0000313" key="4">
    <source>
        <dbReference type="EMBL" id="MBB6170550.1"/>
    </source>
</evidence>
<dbReference type="Gene3D" id="2.60.40.10">
    <property type="entry name" value="Immunoglobulins"/>
    <property type="match status" value="1"/>
</dbReference>
<dbReference type="Proteomes" id="UP000546642">
    <property type="component" value="Unassembled WGS sequence"/>
</dbReference>
<organism evidence="4 5">
    <name type="scientific">Nocardiopsis mwathae</name>
    <dbReference type="NCBI Taxonomy" id="1472723"/>
    <lineage>
        <taxon>Bacteria</taxon>
        <taxon>Bacillati</taxon>
        <taxon>Actinomycetota</taxon>
        <taxon>Actinomycetes</taxon>
        <taxon>Streptosporangiales</taxon>
        <taxon>Nocardiopsidaceae</taxon>
        <taxon>Nocardiopsis</taxon>
    </lineage>
</organism>
<feature type="region of interest" description="Disordered" evidence="1">
    <location>
        <begin position="602"/>
        <end position="630"/>
    </location>
</feature>
<proteinExistence type="predicted"/>
<dbReference type="EMBL" id="JACHDS010000001">
    <property type="protein sequence ID" value="MBB6170550.1"/>
    <property type="molecule type" value="Genomic_DNA"/>
</dbReference>
<evidence type="ECO:0000313" key="5">
    <source>
        <dbReference type="Proteomes" id="UP000546642"/>
    </source>
</evidence>
<name>A0A7W9YEQ7_9ACTN</name>
<protein>
    <submittedName>
        <fullName evidence="4">Endo-beta-N-acetylglucosaminidase D</fullName>
    </submittedName>
</protein>
<dbReference type="Pfam" id="PF21910">
    <property type="entry name" value="GH85_C"/>
    <property type="match status" value="1"/>
</dbReference>
<feature type="region of interest" description="Disordered" evidence="1">
    <location>
        <begin position="1"/>
        <end position="20"/>
    </location>
</feature>
<dbReference type="CDD" id="cd06547">
    <property type="entry name" value="GH85_ENGase"/>
    <property type="match status" value="1"/>
</dbReference>
<feature type="compositionally biased region" description="Low complexity" evidence="1">
    <location>
        <begin position="603"/>
        <end position="612"/>
    </location>
</feature>
<evidence type="ECO:0000256" key="1">
    <source>
        <dbReference type="SAM" id="MobiDB-lite"/>
    </source>
</evidence>
<dbReference type="PROSITE" id="PS51318">
    <property type="entry name" value="TAT"/>
    <property type="match status" value="1"/>
</dbReference>
<dbReference type="GO" id="GO:0033925">
    <property type="term" value="F:mannosyl-glycoprotein endo-beta-N-acetylglucosaminidase activity"/>
    <property type="evidence" value="ECO:0007669"/>
    <property type="project" value="InterPro"/>
</dbReference>
<dbReference type="PANTHER" id="PTHR13246">
    <property type="entry name" value="ENDO BETA N-ACETYLGLUCOSAMINIDASE"/>
    <property type="match status" value="1"/>
</dbReference>
<dbReference type="InterPro" id="IPR005201">
    <property type="entry name" value="TIM_ENGase"/>
</dbReference>
<keyword evidence="5" id="KW-1185">Reference proteome</keyword>
<dbReference type="PANTHER" id="PTHR13246:SF1">
    <property type="entry name" value="CYTOSOLIC ENDO-BETA-N-ACETYLGLUCOSAMINIDASE"/>
    <property type="match status" value="1"/>
</dbReference>
<accession>A0A7W9YEQ7</accession>
<dbReference type="Gene3D" id="2.60.120.260">
    <property type="entry name" value="Galactose-binding domain-like"/>
    <property type="match status" value="1"/>
</dbReference>
<dbReference type="RefSeq" id="WP_221308013.1">
    <property type="nucleotide sequence ID" value="NZ_JACHDS010000001.1"/>
</dbReference>
<dbReference type="AlphaFoldDB" id="A0A7W9YEQ7"/>
<dbReference type="Pfam" id="PF03644">
    <property type="entry name" value="Glyco_hydro_85"/>
    <property type="match status" value="1"/>
</dbReference>
<evidence type="ECO:0000259" key="3">
    <source>
        <dbReference type="Pfam" id="PF21910"/>
    </source>
</evidence>
<dbReference type="GO" id="GO:0005975">
    <property type="term" value="P:carbohydrate metabolic process"/>
    <property type="evidence" value="ECO:0007669"/>
    <property type="project" value="UniProtKB-ARBA"/>
</dbReference>
<dbReference type="Gene3D" id="3.20.20.80">
    <property type="entry name" value="Glycosidases"/>
    <property type="match status" value="1"/>
</dbReference>
<comment type="caution">
    <text evidence="4">The sequence shown here is derived from an EMBL/GenBank/DDBJ whole genome shotgun (WGS) entry which is preliminary data.</text>
</comment>
<feature type="domain" description="Endo-beta-N-acetylglucosaminidase D-like D2" evidence="3">
    <location>
        <begin position="631"/>
        <end position="706"/>
    </location>
</feature>
<gene>
    <name evidence="4" type="ORF">HNR23_000610</name>
</gene>
<feature type="region of interest" description="Disordered" evidence="1">
    <location>
        <begin position="34"/>
        <end position="55"/>
    </location>
</feature>
<dbReference type="InterPro" id="IPR054110">
    <property type="entry name" value="EndoD-like_D2"/>
</dbReference>
<evidence type="ECO:0000259" key="2">
    <source>
        <dbReference type="Pfam" id="PF03644"/>
    </source>
</evidence>
<reference evidence="4 5" key="1">
    <citation type="submission" date="2020-08" db="EMBL/GenBank/DDBJ databases">
        <title>Sequencing the genomes of 1000 actinobacteria strains.</title>
        <authorList>
            <person name="Klenk H.-P."/>
        </authorList>
    </citation>
    <scope>NUCLEOTIDE SEQUENCE [LARGE SCALE GENOMIC DNA]</scope>
    <source>
        <strain evidence="4 5">DSM 46659</strain>
    </source>
</reference>
<dbReference type="InterPro" id="IPR032979">
    <property type="entry name" value="ENGase"/>
</dbReference>
<dbReference type="InterPro" id="IPR006311">
    <property type="entry name" value="TAT_signal"/>
</dbReference>
<dbReference type="InterPro" id="IPR013783">
    <property type="entry name" value="Ig-like_fold"/>
</dbReference>
<sequence>MDIPRHPARPTRAQPRPTRRGVLAAGALTALAAASGPPLGARPAAGAEGSPAPAARPEAAYWFPDSLPDGRPGEGVVWRSLLDYSPPDDPDLPYNTATVPRAERITPVAPHPGAPAGGARVQSLVSFAPTSANPSQGGPGARYYAFTHWAYLEELVFWGGSSYEGLILAPNAPVVDAAHRNGVPVLGTVFLPPVAYGGDLRWTRDLVRWDAAAETYPVADKLIEVAEAYGFDGWFVNAETGGGDTALADAVRGFLRHLRATSDLRITWYDAMTTSGAVVWQNRLSDANEPFFHDAGQPVAHTMFLNFGWTAAGLADSAARATALGRDPHELWAGIDVEARGHHTPVDWDALFGADPAGATSIGFYRPEWTHTSTPEDAGPGEFHRRDDRFWTGPTGDPGAPDHADPWPGVASRVADRCAVVAAPFATAFCTGHGTCYAVEGRVASERPWHHLGVQDVLPPRRWSRRGGGAAVSFDFDTPFHGGNSLLVEPVTATPVEIDLYPVRSVVEEGTDTVVELVHGGDPGVAVELAAAWAGPERPGEPPPYEYLTAPAEPIDGTAWFRSVFPLATDPRRTLRALGVRLRAQSVGEPAGGARPRWRLGRLRLGPRTGHPPGRPRAPRAEAAHTGPDGSAALRLRWSAVDGARHYEIFQAAPDGPRELLGATASTAFHVTGVRRHPGERSARLEIRAVGRDHRRSAPAVLHHPW</sequence>
<feature type="domain" description="Cytosolic endo-beta-N-acetylglucosaminidase TIM barrel" evidence="2">
    <location>
        <begin position="136"/>
        <end position="435"/>
    </location>
</feature>